<dbReference type="GO" id="GO:0000151">
    <property type="term" value="C:ubiquitin ligase complex"/>
    <property type="evidence" value="ECO:0007669"/>
    <property type="project" value="TreeGrafter"/>
</dbReference>
<feature type="zinc finger region" description="C3H1-type" evidence="8">
    <location>
        <begin position="70"/>
        <end position="97"/>
    </location>
</feature>
<evidence type="ECO:0000259" key="9">
    <source>
        <dbReference type="PROSITE" id="PS50103"/>
    </source>
</evidence>
<dbReference type="VEuPathDB" id="FungiDB:PV07_03865"/>
<dbReference type="InterPro" id="IPR002867">
    <property type="entry name" value="IBR_dom"/>
</dbReference>
<evidence type="ECO:0000256" key="2">
    <source>
        <dbReference type="ARBA" id="ARBA00022679"/>
    </source>
</evidence>
<dbReference type="InterPro" id="IPR013083">
    <property type="entry name" value="Znf_RING/FYVE/PHD"/>
</dbReference>
<keyword evidence="4" id="KW-0677">Repeat</keyword>
<dbReference type="PROSITE" id="PS51873">
    <property type="entry name" value="TRIAD"/>
    <property type="match status" value="1"/>
</dbReference>
<dbReference type="InterPro" id="IPR036855">
    <property type="entry name" value="Znf_CCCH_sf"/>
</dbReference>
<evidence type="ECO:0000256" key="3">
    <source>
        <dbReference type="ARBA" id="ARBA00022723"/>
    </source>
</evidence>
<name>A0A0D1ZVU7_9EURO</name>
<dbReference type="GO" id="GO:0008270">
    <property type="term" value="F:zinc ion binding"/>
    <property type="evidence" value="ECO:0007669"/>
    <property type="project" value="UniProtKB-KW"/>
</dbReference>
<evidence type="ECO:0000256" key="8">
    <source>
        <dbReference type="PROSITE-ProRule" id="PRU00723"/>
    </source>
</evidence>
<evidence type="ECO:0000256" key="5">
    <source>
        <dbReference type="ARBA" id="ARBA00022771"/>
    </source>
</evidence>
<dbReference type="CDD" id="cd22585">
    <property type="entry name" value="Rcat_RBR_DEAH12-like"/>
    <property type="match status" value="1"/>
</dbReference>
<dbReference type="InterPro" id="IPR013087">
    <property type="entry name" value="Znf_C2H2_type"/>
</dbReference>
<dbReference type="Proteomes" id="UP000054466">
    <property type="component" value="Unassembled WGS sequence"/>
</dbReference>
<gene>
    <name evidence="11" type="ORF">PV07_03865</name>
</gene>
<feature type="domain" description="RING-type" evidence="10">
    <location>
        <begin position="622"/>
        <end position="837"/>
    </location>
</feature>
<dbReference type="InterPro" id="IPR000571">
    <property type="entry name" value="Znf_CCCH"/>
</dbReference>
<dbReference type="EMBL" id="KN847041">
    <property type="protein sequence ID" value="KIW32311.1"/>
    <property type="molecule type" value="Genomic_DNA"/>
</dbReference>
<evidence type="ECO:0000259" key="10">
    <source>
        <dbReference type="PROSITE" id="PS51873"/>
    </source>
</evidence>
<dbReference type="SUPFAM" id="SSF57850">
    <property type="entry name" value="RING/U-box"/>
    <property type="match status" value="2"/>
</dbReference>
<dbReference type="Gene3D" id="1.20.120.1750">
    <property type="match status" value="1"/>
</dbReference>
<dbReference type="AlphaFoldDB" id="A0A0D1ZVU7"/>
<keyword evidence="6" id="KW-0833">Ubl conjugation pathway</keyword>
<evidence type="ECO:0000256" key="6">
    <source>
        <dbReference type="ARBA" id="ARBA00022786"/>
    </source>
</evidence>
<evidence type="ECO:0000313" key="12">
    <source>
        <dbReference type="Proteomes" id="UP000054466"/>
    </source>
</evidence>
<keyword evidence="12" id="KW-1185">Reference proteome</keyword>
<evidence type="ECO:0000256" key="4">
    <source>
        <dbReference type="ARBA" id="ARBA00022737"/>
    </source>
</evidence>
<dbReference type="GO" id="GO:0043130">
    <property type="term" value="F:ubiquitin binding"/>
    <property type="evidence" value="ECO:0007669"/>
    <property type="project" value="TreeGrafter"/>
</dbReference>
<comment type="pathway">
    <text evidence="1">Protein modification; protein ubiquitination.</text>
</comment>
<dbReference type="OrthoDB" id="10009520at2759"/>
<accession>A0A0D1ZVU7</accession>
<keyword evidence="7 8" id="KW-0862">Zinc</keyword>
<proteinExistence type="predicted"/>
<dbReference type="CDD" id="cd16449">
    <property type="entry name" value="RING-HC"/>
    <property type="match status" value="1"/>
</dbReference>
<evidence type="ECO:0000313" key="11">
    <source>
        <dbReference type="EMBL" id="KIW32311.1"/>
    </source>
</evidence>
<dbReference type="RefSeq" id="XP_016252527.1">
    <property type="nucleotide sequence ID" value="XM_016390625.1"/>
</dbReference>
<dbReference type="Gene3D" id="4.10.1000.10">
    <property type="entry name" value="Zinc finger, CCCH-type"/>
    <property type="match status" value="1"/>
</dbReference>
<dbReference type="GeneID" id="27343059"/>
<dbReference type="SUPFAM" id="SSF90229">
    <property type="entry name" value="CCCH zinc finger"/>
    <property type="match status" value="1"/>
</dbReference>
<feature type="domain" description="C3H1-type" evidence="9">
    <location>
        <begin position="70"/>
        <end position="97"/>
    </location>
</feature>
<evidence type="ECO:0000256" key="7">
    <source>
        <dbReference type="ARBA" id="ARBA00022833"/>
    </source>
</evidence>
<dbReference type="CDD" id="cd20335">
    <property type="entry name" value="BRcat_RBR"/>
    <property type="match status" value="1"/>
</dbReference>
<dbReference type="InterPro" id="IPR051628">
    <property type="entry name" value="LUBAC_E3_Ligases"/>
</dbReference>
<feature type="domain" description="C3H1-type" evidence="9">
    <location>
        <begin position="3"/>
        <end position="30"/>
    </location>
</feature>
<dbReference type="STRING" id="569365.A0A0D1ZVU7"/>
<dbReference type="GO" id="GO:0043161">
    <property type="term" value="P:proteasome-mediated ubiquitin-dependent protein catabolic process"/>
    <property type="evidence" value="ECO:0007669"/>
    <property type="project" value="TreeGrafter"/>
</dbReference>
<dbReference type="SMART" id="SM00356">
    <property type="entry name" value="ZnF_C3H1"/>
    <property type="match status" value="2"/>
</dbReference>
<keyword evidence="5 8" id="KW-0863">Zinc-finger</keyword>
<protein>
    <submittedName>
        <fullName evidence="11">Uncharacterized protein</fullName>
    </submittedName>
</protein>
<dbReference type="Pfam" id="PF01485">
    <property type="entry name" value="IBR"/>
    <property type="match status" value="1"/>
</dbReference>
<dbReference type="GO" id="GO:0097039">
    <property type="term" value="P:protein linear polyubiquitination"/>
    <property type="evidence" value="ECO:0007669"/>
    <property type="project" value="TreeGrafter"/>
</dbReference>
<dbReference type="PROSITE" id="PS50103">
    <property type="entry name" value="ZF_C3H1"/>
    <property type="match status" value="2"/>
</dbReference>
<dbReference type="PANTHER" id="PTHR22770">
    <property type="entry name" value="UBIQUITIN CONJUGATING ENZYME 7 INTERACTING PROTEIN-RELATED"/>
    <property type="match status" value="1"/>
</dbReference>
<evidence type="ECO:0000256" key="1">
    <source>
        <dbReference type="ARBA" id="ARBA00004906"/>
    </source>
</evidence>
<dbReference type="PROSITE" id="PS00028">
    <property type="entry name" value="ZINC_FINGER_C2H2_1"/>
    <property type="match status" value="1"/>
</dbReference>
<dbReference type="InterPro" id="IPR044066">
    <property type="entry name" value="TRIAD_supradom"/>
</dbReference>
<keyword evidence="2" id="KW-0808">Transferase</keyword>
<reference evidence="11 12" key="1">
    <citation type="submission" date="2015-01" db="EMBL/GenBank/DDBJ databases">
        <title>The Genome Sequence of Cladophialophora immunda CBS83496.</title>
        <authorList>
            <consortium name="The Broad Institute Genomics Platform"/>
            <person name="Cuomo C."/>
            <person name="de Hoog S."/>
            <person name="Gorbushina A."/>
            <person name="Stielow B."/>
            <person name="Teixiera M."/>
            <person name="Abouelleil A."/>
            <person name="Chapman S.B."/>
            <person name="Priest M."/>
            <person name="Young S.K."/>
            <person name="Wortman J."/>
            <person name="Nusbaum C."/>
            <person name="Birren B."/>
        </authorList>
    </citation>
    <scope>NUCLEOTIDE SEQUENCE [LARGE SCALE GENOMIC DNA]</scope>
    <source>
        <strain evidence="11 12">CBS 83496</strain>
    </source>
</reference>
<dbReference type="Gene3D" id="3.30.40.10">
    <property type="entry name" value="Zinc/RING finger domain, C3HC4 (zinc finger)"/>
    <property type="match status" value="1"/>
</dbReference>
<keyword evidence="3 8" id="KW-0479">Metal-binding</keyword>
<organism evidence="11 12">
    <name type="scientific">Cladophialophora immunda</name>
    <dbReference type="NCBI Taxonomy" id="569365"/>
    <lineage>
        <taxon>Eukaryota</taxon>
        <taxon>Fungi</taxon>
        <taxon>Dikarya</taxon>
        <taxon>Ascomycota</taxon>
        <taxon>Pezizomycotina</taxon>
        <taxon>Eurotiomycetes</taxon>
        <taxon>Chaetothyriomycetidae</taxon>
        <taxon>Chaetothyriales</taxon>
        <taxon>Herpotrichiellaceae</taxon>
        <taxon>Cladophialophora</taxon>
    </lineage>
</organism>
<sequence length="846" mass="93136">MAPTKAKPCFYFAHGGCRNGDHCRFSHERAANSEKDVNLIASTSADIERLDINTGDATRASSTAQVQSDSRATIPCKFFGSAGGCRNDPCPYSHTSGGHQAEKTGNHDLAMIEDEDQEGQDDFTRDLSGALVSFSETGHVLKVSLPTDYSCACITGLKPGIQPETIVEILGGFGFNVSIDCVRIPKGTLPSETKALVKVEDPSFAKELGDRLKQQQSDLSATPHPIHSKRSNCRKVSVSWHKATRSVWVNYGNGGIADRVAQKFADGRYKVLGQSVKCSKAKEADTGWRRGGFSHNPVAWTITLSDVPGPATRTDVEESIRASYDKPRHIEPSRPSYRASDAEVSVEVRCLLEKHGRLENFYLEPISMGKRVKAVALFQDEADAMSACSLNNEQLSILEKGKLTVTLKQSTKIKIQTPFYLAMETRFDEERKIWRERHLACHVYVDSPPGFTVLKVEGDNPNEVANARKTLDQISQGVVLKNGEDPIWTSALRTNGSAHKRVKAIEKELGILVRRDKAKCQLCFYGPLEKYQQAVTQISEALKEESSPSYKIDLKPDQFSRMVQGGFKYVEQALGKNVAVLDVVSKRLTVGGTKKQYEMALAILNGADGIEIRASAANPSSPEGDCPICFCEAETPVQTSCMHTYCLECFEDSCKSAASTSKADFQVKCQGDGCTCPTIFTLQELKERLSSSVFESVLKSSFEEYVQRRPDAFHYCPEPDCGYIYRCTPASNSKPPAYMCPNCLVPVCTSCHTRHDGQTCAEYKDIASGGYKALEELKRKLNIKDCPKCTTRIEKTDGCNHMTCGGCKSHLCWVCMAVFGTSTECYAHLNQAHGGHGGVPQHLMLW</sequence>
<dbReference type="PANTHER" id="PTHR22770:SF13">
    <property type="entry name" value="RING-TYPE DOMAIN-CONTAINING PROTEIN"/>
    <property type="match status" value="1"/>
</dbReference>
<dbReference type="HOGENOM" id="CLU_004235_1_0_1"/>
<dbReference type="GO" id="GO:0004842">
    <property type="term" value="F:ubiquitin-protein transferase activity"/>
    <property type="evidence" value="ECO:0007669"/>
    <property type="project" value="TreeGrafter"/>
</dbReference>
<dbReference type="Pfam" id="PF22191">
    <property type="entry name" value="IBR_1"/>
    <property type="match status" value="1"/>
</dbReference>
<feature type="zinc finger region" description="C3H1-type" evidence="8">
    <location>
        <begin position="3"/>
        <end position="30"/>
    </location>
</feature>